<dbReference type="InterPro" id="IPR036291">
    <property type="entry name" value="NAD(P)-bd_dom_sf"/>
</dbReference>
<dbReference type="EMBL" id="JAWNFY010000003">
    <property type="protein sequence ID" value="MDY5145702.1"/>
    <property type="molecule type" value="Genomic_DNA"/>
</dbReference>
<comment type="caution">
    <text evidence="10">The sequence shown here is derived from an EMBL/GenBank/DDBJ whole genome shotgun (WGS) entry which is preliminary data.</text>
</comment>
<feature type="binding site" evidence="7">
    <location>
        <position position="53"/>
    </location>
    <ligand>
        <name>NADPH</name>
        <dbReference type="ChEBI" id="CHEBI:57783"/>
    </ligand>
</feature>
<feature type="domain" description="Pyrroline-5-carboxylate reductase dimerisation" evidence="9">
    <location>
        <begin position="161"/>
        <end position="264"/>
    </location>
</feature>
<evidence type="ECO:0000313" key="11">
    <source>
        <dbReference type="EMBL" id="MDY5145702.1"/>
    </source>
</evidence>
<proteinExistence type="inferred from homology"/>
<evidence type="ECO:0000256" key="1">
    <source>
        <dbReference type="ARBA" id="ARBA00005525"/>
    </source>
</evidence>
<keyword evidence="3 5" id="KW-0560">Oxidoreductase</keyword>
<dbReference type="GO" id="GO:0005737">
    <property type="term" value="C:cytoplasm"/>
    <property type="evidence" value="ECO:0007669"/>
    <property type="project" value="UniProtKB-SubCell"/>
</dbReference>
<feature type="domain" description="Pyrroline-5-carboxylate reductase catalytic N-terminal" evidence="8">
    <location>
        <begin position="2"/>
        <end position="98"/>
    </location>
</feature>
<keyword evidence="12" id="KW-1185">Reference proteome</keyword>
<dbReference type="EMBL" id="JAWNFV010000001">
    <property type="protein sequence ID" value="MDY5139847.1"/>
    <property type="molecule type" value="Genomic_DNA"/>
</dbReference>
<keyword evidence="5" id="KW-0641">Proline biosynthesis</keyword>
<dbReference type="SUPFAM" id="SSF48179">
    <property type="entry name" value="6-phosphogluconate dehydrogenase C-terminal domain-like"/>
    <property type="match status" value="1"/>
</dbReference>
<dbReference type="Pfam" id="PF03807">
    <property type="entry name" value="F420_oxidored"/>
    <property type="match status" value="1"/>
</dbReference>
<reference evidence="10 12" key="1">
    <citation type="submission" date="2023-10" db="EMBL/GenBank/DDBJ databases">
        <title>Whole Genome based description of the genera Actinobaculum and Actinotignum reveals a complex phylogenetic relationship within the species included in the genus Actinotignum.</title>
        <authorList>
            <person name="Jensen C.S."/>
            <person name="Dargis R."/>
            <person name="Kemp M."/>
            <person name="Christensen J.J."/>
        </authorList>
    </citation>
    <scope>NUCLEOTIDE SEQUENCE</scope>
    <source>
        <strain evidence="11 12">SLA_B089</strain>
        <strain evidence="10">SLA_B245</strain>
    </source>
</reference>
<evidence type="ECO:0000256" key="3">
    <source>
        <dbReference type="ARBA" id="ARBA00023002"/>
    </source>
</evidence>
<dbReference type="Proteomes" id="UP001284901">
    <property type="component" value="Unassembled WGS sequence"/>
</dbReference>
<dbReference type="HAMAP" id="MF_01925">
    <property type="entry name" value="P5C_reductase"/>
    <property type="match status" value="1"/>
</dbReference>
<evidence type="ECO:0000256" key="6">
    <source>
        <dbReference type="NCBIfam" id="TIGR00112"/>
    </source>
</evidence>
<dbReference type="PANTHER" id="PTHR11645">
    <property type="entry name" value="PYRROLINE-5-CARBOXYLATE REDUCTASE"/>
    <property type="match status" value="1"/>
</dbReference>
<dbReference type="EC" id="1.5.1.2" evidence="5 6"/>
<dbReference type="NCBIfam" id="TIGR00112">
    <property type="entry name" value="proC"/>
    <property type="match status" value="1"/>
</dbReference>
<comment type="function">
    <text evidence="4 5">Catalyzes the reduction of 1-pyrroline-5-carboxylate (PCA) to L-proline.</text>
</comment>
<dbReference type="RefSeq" id="WP_087071013.1">
    <property type="nucleotide sequence ID" value="NZ_CAUPFC010000001.1"/>
</dbReference>
<name>A0AAW9H9R2_9ACTO</name>
<evidence type="ECO:0000256" key="7">
    <source>
        <dbReference type="PIRSR" id="PIRSR000193-1"/>
    </source>
</evidence>
<feature type="binding site" evidence="7">
    <location>
        <begin position="5"/>
        <end position="10"/>
    </location>
    <ligand>
        <name>NADP(+)</name>
        <dbReference type="ChEBI" id="CHEBI:58349"/>
    </ligand>
</feature>
<sequence>MIGFIGTGHMGGALARGVLAAGADPASVVVSAKDAQAARDFAEETGARPATSNTELVTAVGDGIVVVAVKPYAVADVLEEINDVARESGTVIVSIAAGLELATLARHLAPGQPLVRAMPNVAASVRASMTALCFSNSVTPAQQDAVREVFAAVGAHITLEEKHFSVFSALAGCSPAFTFTYIDALKRAAVADGLPAAQAVRIAAQAVEGAARLVLASELSPADLADTVQSPGGTTVAGVVELERAGFGAAVVRGVQASIDKDRNLS</sequence>
<evidence type="ECO:0000313" key="12">
    <source>
        <dbReference type="Proteomes" id="UP001284901"/>
    </source>
</evidence>
<evidence type="ECO:0000313" key="13">
    <source>
        <dbReference type="Proteomes" id="UP001288320"/>
    </source>
</evidence>
<evidence type="ECO:0000256" key="4">
    <source>
        <dbReference type="ARBA" id="ARBA00058118"/>
    </source>
</evidence>
<evidence type="ECO:0000256" key="5">
    <source>
        <dbReference type="HAMAP-Rule" id="MF_01925"/>
    </source>
</evidence>
<keyword evidence="2 5" id="KW-0521">NADP</keyword>
<dbReference type="GO" id="GO:0055129">
    <property type="term" value="P:L-proline biosynthetic process"/>
    <property type="evidence" value="ECO:0007669"/>
    <property type="project" value="UniProtKB-UniRule"/>
</dbReference>
<protein>
    <recommendedName>
        <fullName evidence="5 6">Pyrroline-5-carboxylate reductase</fullName>
        <shortName evidence="5">P5C reductase</shortName>
        <shortName evidence="5">P5CR</shortName>
        <ecNumber evidence="5 6">1.5.1.2</ecNumber>
    </recommendedName>
    <alternativeName>
        <fullName evidence="5">PCA reductase</fullName>
    </alternativeName>
</protein>
<dbReference type="SUPFAM" id="SSF51735">
    <property type="entry name" value="NAD(P)-binding Rossmann-fold domains"/>
    <property type="match status" value="1"/>
</dbReference>
<dbReference type="Pfam" id="PF14748">
    <property type="entry name" value="P5CR_dimer"/>
    <property type="match status" value="1"/>
</dbReference>
<organism evidence="10 13">
    <name type="scientific">Actinotignum timonense</name>
    <dbReference type="NCBI Taxonomy" id="1870995"/>
    <lineage>
        <taxon>Bacteria</taxon>
        <taxon>Bacillati</taxon>
        <taxon>Actinomycetota</taxon>
        <taxon>Actinomycetes</taxon>
        <taxon>Actinomycetales</taxon>
        <taxon>Actinomycetaceae</taxon>
        <taxon>Actinotignum</taxon>
    </lineage>
</organism>
<dbReference type="PIRSF" id="PIRSF000193">
    <property type="entry name" value="Pyrrol-5-carb_rd"/>
    <property type="match status" value="1"/>
</dbReference>
<dbReference type="Gene3D" id="3.40.50.720">
    <property type="entry name" value="NAD(P)-binding Rossmann-like Domain"/>
    <property type="match status" value="1"/>
</dbReference>
<dbReference type="PANTHER" id="PTHR11645:SF0">
    <property type="entry name" value="PYRROLINE-5-CARBOXYLATE REDUCTASE 3"/>
    <property type="match status" value="1"/>
</dbReference>
<evidence type="ECO:0000259" key="9">
    <source>
        <dbReference type="Pfam" id="PF14748"/>
    </source>
</evidence>
<dbReference type="InterPro" id="IPR028939">
    <property type="entry name" value="P5C_Rdtase_cat_N"/>
</dbReference>
<comment type="catalytic activity">
    <reaction evidence="5">
        <text>L-proline + NADP(+) = (S)-1-pyrroline-5-carboxylate + NADPH + 2 H(+)</text>
        <dbReference type="Rhea" id="RHEA:14109"/>
        <dbReference type="ChEBI" id="CHEBI:15378"/>
        <dbReference type="ChEBI" id="CHEBI:17388"/>
        <dbReference type="ChEBI" id="CHEBI:57783"/>
        <dbReference type="ChEBI" id="CHEBI:58349"/>
        <dbReference type="ChEBI" id="CHEBI:60039"/>
        <dbReference type="EC" id="1.5.1.2"/>
    </reaction>
</comment>
<dbReference type="Gene3D" id="1.10.3730.10">
    <property type="entry name" value="ProC C-terminal domain-like"/>
    <property type="match status" value="1"/>
</dbReference>
<dbReference type="GeneID" id="92813880"/>
<gene>
    <name evidence="5 10" type="primary">proC</name>
    <name evidence="10" type="ORF">R6G74_00740</name>
    <name evidence="11" type="ORF">R6P33_01525</name>
</gene>
<dbReference type="FunFam" id="1.10.3730.10:FF:000001">
    <property type="entry name" value="Pyrroline-5-carboxylate reductase"/>
    <property type="match status" value="1"/>
</dbReference>
<dbReference type="Proteomes" id="UP001288320">
    <property type="component" value="Unassembled WGS sequence"/>
</dbReference>
<evidence type="ECO:0000259" key="8">
    <source>
        <dbReference type="Pfam" id="PF03807"/>
    </source>
</evidence>
<keyword evidence="5" id="KW-0963">Cytoplasm</keyword>
<comment type="catalytic activity">
    <reaction evidence="5">
        <text>L-proline + NAD(+) = (S)-1-pyrroline-5-carboxylate + NADH + 2 H(+)</text>
        <dbReference type="Rhea" id="RHEA:14105"/>
        <dbReference type="ChEBI" id="CHEBI:15378"/>
        <dbReference type="ChEBI" id="CHEBI:17388"/>
        <dbReference type="ChEBI" id="CHEBI:57540"/>
        <dbReference type="ChEBI" id="CHEBI:57945"/>
        <dbReference type="ChEBI" id="CHEBI:60039"/>
        <dbReference type="EC" id="1.5.1.2"/>
    </reaction>
</comment>
<dbReference type="InterPro" id="IPR029036">
    <property type="entry name" value="P5CR_dimer"/>
</dbReference>
<accession>A0AAW9H9R2</accession>
<dbReference type="InterPro" id="IPR000304">
    <property type="entry name" value="Pyrroline-COOH_reductase"/>
</dbReference>
<dbReference type="GO" id="GO:0004735">
    <property type="term" value="F:pyrroline-5-carboxylate reductase activity"/>
    <property type="evidence" value="ECO:0007669"/>
    <property type="project" value="UniProtKB-UniRule"/>
</dbReference>
<comment type="subcellular location">
    <subcellularLocation>
        <location evidence="5">Cytoplasm</location>
    </subcellularLocation>
</comment>
<keyword evidence="5" id="KW-0028">Amino-acid biosynthesis</keyword>
<feature type="binding site" evidence="7">
    <location>
        <begin position="68"/>
        <end position="71"/>
    </location>
    <ligand>
        <name>NADP(+)</name>
        <dbReference type="ChEBI" id="CHEBI:58349"/>
    </ligand>
</feature>
<comment type="pathway">
    <text evidence="5">Amino-acid biosynthesis; L-proline biosynthesis; L-proline from L-glutamate 5-semialdehyde: step 1/1.</text>
</comment>
<evidence type="ECO:0000256" key="2">
    <source>
        <dbReference type="ARBA" id="ARBA00022857"/>
    </source>
</evidence>
<dbReference type="InterPro" id="IPR008927">
    <property type="entry name" value="6-PGluconate_DH-like_C_sf"/>
</dbReference>
<evidence type="ECO:0000313" key="10">
    <source>
        <dbReference type="EMBL" id="MDY5139847.1"/>
    </source>
</evidence>
<dbReference type="AlphaFoldDB" id="A0AAW9H9R2"/>
<comment type="similarity">
    <text evidence="1 5">Belongs to the pyrroline-5-carboxylate reductase family.</text>
</comment>